<protein>
    <submittedName>
        <fullName evidence="2">Uncharacterized protein</fullName>
    </submittedName>
</protein>
<feature type="region of interest" description="Disordered" evidence="1">
    <location>
        <begin position="536"/>
        <end position="574"/>
    </location>
</feature>
<evidence type="ECO:0000256" key="1">
    <source>
        <dbReference type="SAM" id="MobiDB-lite"/>
    </source>
</evidence>
<feature type="compositionally biased region" description="Basic and acidic residues" evidence="1">
    <location>
        <begin position="448"/>
        <end position="460"/>
    </location>
</feature>
<dbReference type="EMBL" id="WWBZ02000022">
    <property type="protein sequence ID" value="KAF4308434.1"/>
    <property type="molecule type" value="Genomic_DNA"/>
</dbReference>
<feature type="compositionally biased region" description="Basic and acidic residues" evidence="1">
    <location>
        <begin position="536"/>
        <end position="549"/>
    </location>
</feature>
<feature type="compositionally biased region" description="Low complexity" evidence="1">
    <location>
        <begin position="210"/>
        <end position="231"/>
    </location>
</feature>
<feature type="compositionally biased region" description="Low complexity" evidence="1">
    <location>
        <begin position="428"/>
        <end position="446"/>
    </location>
</feature>
<evidence type="ECO:0000313" key="3">
    <source>
        <dbReference type="Proteomes" id="UP000572817"/>
    </source>
</evidence>
<organism evidence="2 3">
    <name type="scientific">Botryosphaeria dothidea</name>
    <dbReference type="NCBI Taxonomy" id="55169"/>
    <lineage>
        <taxon>Eukaryota</taxon>
        <taxon>Fungi</taxon>
        <taxon>Dikarya</taxon>
        <taxon>Ascomycota</taxon>
        <taxon>Pezizomycotina</taxon>
        <taxon>Dothideomycetes</taxon>
        <taxon>Dothideomycetes incertae sedis</taxon>
        <taxon>Botryosphaeriales</taxon>
        <taxon>Botryosphaeriaceae</taxon>
        <taxon>Botryosphaeria</taxon>
    </lineage>
</organism>
<dbReference type="OrthoDB" id="10655280at2759"/>
<feature type="region of interest" description="Disordered" evidence="1">
    <location>
        <begin position="427"/>
        <end position="469"/>
    </location>
</feature>
<evidence type="ECO:0000313" key="2">
    <source>
        <dbReference type="EMBL" id="KAF4308434.1"/>
    </source>
</evidence>
<feature type="region of interest" description="Disordered" evidence="1">
    <location>
        <begin position="1"/>
        <end position="134"/>
    </location>
</feature>
<keyword evidence="3" id="KW-1185">Reference proteome</keyword>
<dbReference type="AlphaFoldDB" id="A0A8H4IY39"/>
<name>A0A8H4IY39_9PEZI</name>
<proteinExistence type="predicted"/>
<feature type="compositionally biased region" description="Polar residues" evidence="1">
    <location>
        <begin position="382"/>
        <end position="393"/>
    </location>
</feature>
<comment type="caution">
    <text evidence="2">The sequence shown here is derived from an EMBL/GenBank/DDBJ whole genome shotgun (WGS) entry which is preliminary data.</text>
</comment>
<feature type="compositionally biased region" description="Polar residues" evidence="1">
    <location>
        <begin position="1"/>
        <end position="36"/>
    </location>
</feature>
<feature type="compositionally biased region" description="Polar residues" evidence="1">
    <location>
        <begin position="344"/>
        <end position="359"/>
    </location>
</feature>
<reference evidence="2" key="1">
    <citation type="submission" date="2020-04" db="EMBL/GenBank/DDBJ databases">
        <title>Genome Assembly and Annotation of Botryosphaeria dothidea sdau 11-99, a Latent Pathogen of Apple Fruit Ring Rot in China.</title>
        <authorList>
            <person name="Yu C."/>
            <person name="Diao Y."/>
            <person name="Lu Q."/>
            <person name="Zhao J."/>
            <person name="Cui S."/>
            <person name="Peng C."/>
            <person name="He B."/>
            <person name="Liu H."/>
        </authorList>
    </citation>
    <scope>NUCLEOTIDE SEQUENCE [LARGE SCALE GENOMIC DNA]</scope>
    <source>
        <strain evidence="2">Sdau11-99</strain>
    </source>
</reference>
<feature type="compositionally biased region" description="Polar residues" evidence="1">
    <location>
        <begin position="313"/>
        <end position="322"/>
    </location>
</feature>
<gene>
    <name evidence="2" type="ORF">GTA08_BOTSDO04240</name>
</gene>
<accession>A0A8H4IY39</accession>
<dbReference type="Proteomes" id="UP000572817">
    <property type="component" value="Unassembled WGS sequence"/>
</dbReference>
<feature type="region of interest" description="Disordered" evidence="1">
    <location>
        <begin position="177"/>
        <end position="412"/>
    </location>
</feature>
<sequence>MSALSPRNTLTNSASQASSPVDSPANNAGSTATPTLQDLAGMDSEEESNEHDGFMMSGAVQCFPGDPEATRRSESPDTINPVVSSTSGSSTLEPPAPAARTGPAVPPPEEPSAAANTVTRTGATPLSELSRLSFDMIRRRVAEGREQQRERLRHQVGHPRFATGFSRVTDLDRAAFERTDHYGYQPRASSDYSETRPGRGRAQGRSPQPARAQATSASGGAAADSSTSGPAMFSSRRMANGRLMATFRGRQFLQPKGEASGAPASTSRAPVSDSRKPKATGRGPAEQDAPSAETGRPSKIVKLKIRRAAGAEASTSQSQRTAAGQVEHIPDDSAGNNKGRRQTRQSLRIAQPASSSIKRTMSDHEGNGEQSPAEQPAKRPRQSTVAQTRTPTARSRPETFHPASAPTTTLSQLPDIDFGAIVVPARTPAAPGSAPPNAAAPAADEPPSQDRPRRNNREEPPYEGEENDVLRALNLSLVGRRRDQIPTDNQLLDEFNREFEGRRLTYIDDDGQERLTRPRPRRTKAAITSHVRREGIWPDIKRIRSEGRSKKPGPKVGSTKAKSRKKRDEDEDEE</sequence>
<feature type="compositionally biased region" description="Polar residues" evidence="1">
    <location>
        <begin position="76"/>
        <end position="92"/>
    </location>
</feature>